<dbReference type="RefSeq" id="WP_019245112.1">
    <property type="nucleotide sequence ID" value="NZ_CAPH01000006.1"/>
</dbReference>
<proteinExistence type="inferred from homology"/>
<feature type="domain" description="Phosphate acetyl/butaryl transferase" evidence="4">
    <location>
        <begin position="82"/>
        <end position="296"/>
    </location>
</feature>
<dbReference type="Pfam" id="PF01515">
    <property type="entry name" value="PTA_PTB"/>
    <property type="match status" value="2"/>
</dbReference>
<comment type="similarity">
    <text evidence="1">Belongs to the phosphate acetyltransferase and butyryltransferase family.</text>
</comment>
<dbReference type="PANTHER" id="PTHR43356:SF2">
    <property type="entry name" value="PHOSPHATE ACETYLTRANSFERASE"/>
    <property type="match status" value="1"/>
</dbReference>
<organism evidence="5 6">
    <name type="scientific">Alistipes ihumii AP11</name>
    <dbReference type="NCBI Taxonomy" id="1211813"/>
    <lineage>
        <taxon>Bacteria</taxon>
        <taxon>Pseudomonadati</taxon>
        <taxon>Bacteroidota</taxon>
        <taxon>Bacteroidia</taxon>
        <taxon>Bacteroidales</taxon>
        <taxon>Rikenellaceae</taxon>
        <taxon>Alistipes</taxon>
    </lineage>
</organism>
<sequence length="300" mass="31928">MITKLDQIVRAVQGRGRKKLAVAYPQDSHTLEAVNAATDMGIVEAILIGDREQIVKVCMADGIDPEKFSIVDEKNDAVCVETAVRMIRDSMADVLMKGLVSTDKYMRGILNKDFGLLPPKGVLSHVAVLELPMYHKLLLVSDVAVIPCPDMNQKIRIAKYLIGTSRTLGIRAPKLAVIAPSEQMLPGIQSSVDAAILAKMGDRGQLGDALVDGPLAVDVALVREAAETKRLTSSVAGDADCLLFPNLDAANAFFKAATKLCGARLAGMVVGTRCPCVLTSRGDSPESKLYSIALAALSAD</sequence>
<protein>
    <submittedName>
        <fullName evidence="5">Phosphate acyltransferase</fullName>
    </submittedName>
</protein>
<dbReference type="InterPro" id="IPR002505">
    <property type="entry name" value="PTA_PTB"/>
</dbReference>
<name>A0ABY5UZW1_9BACT</name>
<evidence type="ECO:0000256" key="3">
    <source>
        <dbReference type="ARBA" id="ARBA00023315"/>
    </source>
</evidence>
<dbReference type="PANTHER" id="PTHR43356">
    <property type="entry name" value="PHOSPHATE ACETYLTRANSFERASE"/>
    <property type="match status" value="1"/>
</dbReference>
<dbReference type="PIRSF" id="PIRSF000428">
    <property type="entry name" value="P_Ac_trans"/>
    <property type="match status" value="1"/>
</dbReference>
<evidence type="ECO:0000256" key="1">
    <source>
        <dbReference type="ARBA" id="ARBA00005656"/>
    </source>
</evidence>
<keyword evidence="3 5" id="KW-0012">Acyltransferase</keyword>
<feature type="domain" description="Phosphate acetyl/butaryl transferase" evidence="4">
    <location>
        <begin position="6"/>
        <end position="77"/>
    </location>
</feature>
<dbReference type="Proteomes" id="UP001059295">
    <property type="component" value="Chromosome"/>
</dbReference>
<evidence type="ECO:0000313" key="6">
    <source>
        <dbReference type="Proteomes" id="UP001059295"/>
    </source>
</evidence>
<dbReference type="Gene3D" id="3.40.718.10">
    <property type="entry name" value="Isopropylmalate Dehydrogenase"/>
    <property type="match status" value="1"/>
</dbReference>
<keyword evidence="2" id="KW-0808">Transferase</keyword>
<gene>
    <name evidence="5" type="ORF">NQ491_01545</name>
</gene>
<evidence type="ECO:0000313" key="5">
    <source>
        <dbReference type="EMBL" id="UWN57486.1"/>
    </source>
</evidence>
<evidence type="ECO:0000259" key="4">
    <source>
        <dbReference type="Pfam" id="PF01515"/>
    </source>
</evidence>
<dbReference type="SUPFAM" id="SSF53659">
    <property type="entry name" value="Isocitrate/Isopropylmalate dehydrogenase-like"/>
    <property type="match status" value="1"/>
</dbReference>
<reference evidence="5" key="1">
    <citation type="journal article" date="2022" name="Cell">
        <title>Design, construction, and in vivo augmentation of a complex gut microbiome.</title>
        <authorList>
            <person name="Cheng A.G."/>
            <person name="Ho P.Y."/>
            <person name="Aranda-Diaz A."/>
            <person name="Jain S."/>
            <person name="Yu F.B."/>
            <person name="Meng X."/>
            <person name="Wang M."/>
            <person name="Iakiviak M."/>
            <person name="Nagashima K."/>
            <person name="Zhao A."/>
            <person name="Murugkar P."/>
            <person name="Patil A."/>
            <person name="Atabakhsh K."/>
            <person name="Weakley A."/>
            <person name="Yan J."/>
            <person name="Brumbaugh A.R."/>
            <person name="Higginbottom S."/>
            <person name="Dimas A."/>
            <person name="Shiver A.L."/>
            <person name="Deutschbauer A."/>
            <person name="Neff N."/>
            <person name="Sonnenburg J.L."/>
            <person name="Huang K.C."/>
            <person name="Fischbach M.A."/>
        </authorList>
    </citation>
    <scope>NUCLEOTIDE SEQUENCE</scope>
    <source>
        <strain evidence="5">AP11</strain>
    </source>
</reference>
<evidence type="ECO:0000256" key="2">
    <source>
        <dbReference type="ARBA" id="ARBA00022679"/>
    </source>
</evidence>
<dbReference type="GO" id="GO:0016746">
    <property type="term" value="F:acyltransferase activity"/>
    <property type="evidence" value="ECO:0007669"/>
    <property type="project" value="UniProtKB-KW"/>
</dbReference>
<dbReference type="EMBL" id="CP102294">
    <property type="protein sequence ID" value="UWN57486.1"/>
    <property type="molecule type" value="Genomic_DNA"/>
</dbReference>
<dbReference type="GeneID" id="82890377"/>
<dbReference type="InterPro" id="IPR012147">
    <property type="entry name" value="P_Ac_Bu_trans"/>
</dbReference>
<keyword evidence="6" id="KW-1185">Reference proteome</keyword>
<dbReference type="InterPro" id="IPR050500">
    <property type="entry name" value="Phos_Acetyltrans/Butyryltrans"/>
</dbReference>
<accession>A0ABY5UZW1</accession>